<evidence type="ECO:0000256" key="2">
    <source>
        <dbReference type="ARBA" id="ARBA00022448"/>
    </source>
</evidence>
<evidence type="ECO:0000256" key="1">
    <source>
        <dbReference type="ARBA" id="ARBA00008520"/>
    </source>
</evidence>
<dbReference type="RefSeq" id="WP_095174761.1">
    <property type="nucleotide sequence ID" value="NZ_BAABYW010000002.1"/>
</dbReference>
<dbReference type="InterPro" id="IPR006059">
    <property type="entry name" value="SBP"/>
</dbReference>
<feature type="region of interest" description="Disordered" evidence="3">
    <location>
        <begin position="24"/>
        <end position="52"/>
    </location>
</feature>
<feature type="chain" id="PRO_5045906275" evidence="4">
    <location>
        <begin position="31"/>
        <end position="447"/>
    </location>
</feature>
<sequence>MKRRWKKVLCFTTAAALALTAAGCGGGSSAKEEESTKSAGSQKETQDKPEGDEKIQLTIWSLYGTNPDDKSAVAFQESVKEIMEEDPSLEIQLDYAENEAYKTKIKAAVAANEAPDIYGTWGGGFTKPFVEADKVLQIDEYMTDDIKGQLLPGVLDYFTFEDKLYGLPTKMSTCHLFINKKIMEENNVEIPTTYAELLEGCKTLRENGVTPIALGAKDRWAIGKVFDMMGVRACGIENVTKILSGESTFTDPDFENAANKFEEMAKAGAFTENAVAISNDEALADFTLGKAAMFYNGSWSCGFINGESSTVKDDVITIPFPVMEDGKGTVNEYVGGASDGFVINKETKHPEKAFEVLQKISYKMSLKSYQASLDMPVWDVKDQVDESKIDPLFKSIADDAQNAAGYIAWWDTFFEGSAAQDYLYALIDLSMGDITAGEFCEKMDTLN</sequence>
<dbReference type="PROSITE" id="PS51257">
    <property type="entry name" value="PROKAR_LIPOPROTEIN"/>
    <property type="match status" value="1"/>
</dbReference>
<feature type="signal peptide" evidence="4">
    <location>
        <begin position="1"/>
        <end position="30"/>
    </location>
</feature>
<evidence type="ECO:0000256" key="3">
    <source>
        <dbReference type="SAM" id="MobiDB-lite"/>
    </source>
</evidence>
<organism evidence="5 6">
    <name type="scientific">Blautia hominis</name>
    <dbReference type="NCBI Taxonomy" id="2025493"/>
    <lineage>
        <taxon>Bacteria</taxon>
        <taxon>Bacillati</taxon>
        <taxon>Bacillota</taxon>
        <taxon>Clostridia</taxon>
        <taxon>Lachnospirales</taxon>
        <taxon>Lachnospiraceae</taxon>
        <taxon>Blautia</taxon>
    </lineage>
</organism>
<proteinExistence type="inferred from homology"/>
<dbReference type="PANTHER" id="PTHR43649">
    <property type="entry name" value="ARABINOSE-BINDING PROTEIN-RELATED"/>
    <property type="match status" value="1"/>
</dbReference>
<dbReference type="EMBL" id="BAABYW010000002">
    <property type="protein sequence ID" value="GAA6411403.1"/>
    <property type="molecule type" value="Genomic_DNA"/>
</dbReference>
<reference evidence="5 6" key="1">
    <citation type="submission" date="2024-04" db="EMBL/GenBank/DDBJ databases">
        <title>Defined microbial consortia suppress multidrug-resistant proinflammatory Enterobacteriaceae via ecological control.</title>
        <authorList>
            <person name="Furuichi M."/>
            <person name="Kawaguchi T."/>
            <person name="Pust M."/>
            <person name="Yasuma K."/>
            <person name="Plichta D."/>
            <person name="Hasegawa N."/>
            <person name="Ohya T."/>
            <person name="Bhattarai S."/>
            <person name="Sasajima S."/>
            <person name="Aoto Y."/>
            <person name="Tuganbaev T."/>
            <person name="Yaginuma M."/>
            <person name="Ueda M."/>
            <person name="Okahashi N."/>
            <person name="Amafuji K."/>
            <person name="Kiridooshi Y."/>
            <person name="Sugita K."/>
            <person name="Strazar M."/>
            <person name="Skelly A."/>
            <person name="Suda W."/>
            <person name="Hattori M."/>
            <person name="Nakamoto N."/>
            <person name="Caballero S."/>
            <person name="Norman J."/>
            <person name="Olle B."/>
            <person name="Tanoue T."/>
            <person name="Arita M."/>
            <person name="Bucci V."/>
            <person name="Atarashi K."/>
            <person name="Xavier R."/>
            <person name="Honda K."/>
        </authorList>
    </citation>
    <scope>NUCLEOTIDE SEQUENCE [LARGE SCALE GENOMIC DNA]</scope>
    <source>
        <strain evidence="6">k04-0078-D8-1</strain>
    </source>
</reference>
<dbReference type="Pfam" id="PF01547">
    <property type="entry name" value="SBP_bac_1"/>
    <property type="match status" value="1"/>
</dbReference>
<name>A0ABQ0BIW0_9FIRM</name>
<dbReference type="Gene3D" id="3.40.190.10">
    <property type="entry name" value="Periplasmic binding protein-like II"/>
    <property type="match status" value="2"/>
</dbReference>
<dbReference type="InterPro" id="IPR050490">
    <property type="entry name" value="Bact_solute-bd_prot1"/>
</dbReference>
<comment type="similarity">
    <text evidence="1">Belongs to the bacterial solute-binding protein 1 family.</text>
</comment>
<dbReference type="Proteomes" id="UP001600943">
    <property type="component" value="Unassembled WGS sequence"/>
</dbReference>
<comment type="caution">
    <text evidence="5">The sequence shown here is derived from an EMBL/GenBank/DDBJ whole genome shotgun (WGS) entry which is preliminary data.</text>
</comment>
<keyword evidence="6" id="KW-1185">Reference proteome</keyword>
<evidence type="ECO:0000256" key="4">
    <source>
        <dbReference type="SAM" id="SignalP"/>
    </source>
</evidence>
<protein>
    <submittedName>
        <fullName evidence="5">Extracellular solute-binding protein</fullName>
    </submittedName>
</protein>
<evidence type="ECO:0000313" key="6">
    <source>
        <dbReference type="Proteomes" id="UP001600943"/>
    </source>
</evidence>
<dbReference type="SUPFAM" id="SSF53850">
    <property type="entry name" value="Periplasmic binding protein-like II"/>
    <property type="match status" value="1"/>
</dbReference>
<dbReference type="PANTHER" id="PTHR43649:SF29">
    <property type="entry name" value="OSMOPROTECTIVE COMPOUNDS-BINDING PROTEIN GGTB"/>
    <property type="match status" value="1"/>
</dbReference>
<accession>A0ABQ0BIW0</accession>
<gene>
    <name evidence="5" type="ORF">K040078D81_55200</name>
</gene>
<evidence type="ECO:0000313" key="5">
    <source>
        <dbReference type="EMBL" id="GAA6411403.1"/>
    </source>
</evidence>
<keyword evidence="2" id="KW-0813">Transport</keyword>
<keyword evidence="4" id="KW-0732">Signal</keyword>